<name>A0A3N6MYI1_NATCH</name>
<dbReference type="OrthoDB" id="168840at2157"/>
<sequence length="140" mass="15296">MSHPVRAVRRRVRDRHGAVVDGVGACADRVAATWTGDRTADGVAVSDPLRESLERDGLLERFPDVLADLVEAAGCRLRARPVPAPPYVVVTSRGPMLRATIDPGRLVVRFDVFEVARGDGTVPTATYRRRNDVRVVVSLE</sequence>
<organism evidence="2 3">
    <name type="scientific">Natrarchaeobius chitinivorans</name>
    <dbReference type="NCBI Taxonomy" id="1679083"/>
    <lineage>
        <taxon>Archaea</taxon>
        <taxon>Methanobacteriati</taxon>
        <taxon>Methanobacteriota</taxon>
        <taxon>Stenosarchaea group</taxon>
        <taxon>Halobacteria</taxon>
        <taxon>Halobacteriales</taxon>
        <taxon>Natrialbaceae</taxon>
        <taxon>Natrarchaeobius</taxon>
    </lineage>
</organism>
<comment type="caution">
    <text evidence="2">The sequence shown here is derived from an EMBL/GenBank/DDBJ whole genome shotgun (WGS) entry which is preliminary data.</text>
</comment>
<dbReference type="EMBL" id="REFZ01000001">
    <property type="protein sequence ID" value="RQH03151.1"/>
    <property type="molecule type" value="Genomic_DNA"/>
</dbReference>
<dbReference type="InterPro" id="IPR058294">
    <property type="entry name" value="DUF7988"/>
</dbReference>
<proteinExistence type="predicted"/>
<reference evidence="2 3" key="1">
    <citation type="submission" date="2018-10" db="EMBL/GenBank/DDBJ databases">
        <title>Natrarchaeobius chitinivorans gen. nov., sp. nov., and Natrarchaeobius haloalkaliphilus sp. nov., alkaliphilic, chitin-utilizing haloarchaea from hypersaline alkaline lakes.</title>
        <authorList>
            <person name="Sorokin D.Y."/>
            <person name="Elcheninov A.G."/>
            <person name="Kostrikina N.A."/>
            <person name="Bale N.J."/>
            <person name="Sinninghe Damste J.S."/>
            <person name="Khijniak T.V."/>
            <person name="Kublanov I.V."/>
            <person name="Toshchakov S.V."/>
        </authorList>
    </citation>
    <scope>NUCLEOTIDE SEQUENCE [LARGE SCALE GENOMIC DNA]</scope>
    <source>
        <strain evidence="2 3">AArcht7</strain>
    </source>
</reference>
<evidence type="ECO:0000313" key="3">
    <source>
        <dbReference type="Proteomes" id="UP000281431"/>
    </source>
</evidence>
<protein>
    <recommendedName>
        <fullName evidence="1">DUF7988 domain-containing protein</fullName>
    </recommendedName>
</protein>
<dbReference type="AlphaFoldDB" id="A0A3N6MYI1"/>
<gene>
    <name evidence="2" type="ORF">EA472_00710</name>
</gene>
<evidence type="ECO:0000313" key="2">
    <source>
        <dbReference type="EMBL" id="RQH03151.1"/>
    </source>
</evidence>
<keyword evidence="3" id="KW-1185">Reference proteome</keyword>
<accession>A0A3N6MYI1</accession>
<dbReference type="Proteomes" id="UP000281431">
    <property type="component" value="Unassembled WGS sequence"/>
</dbReference>
<dbReference type="Pfam" id="PF25950">
    <property type="entry name" value="DUF7988"/>
    <property type="match status" value="1"/>
</dbReference>
<evidence type="ECO:0000259" key="1">
    <source>
        <dbReference type="Pfam" id="PF25950"/>
    </source>
</evidence>
<feature type="domain" description="DUF7988" evidence="1">
    <location>
        <begin position="6"/>
        <end position="139"/>
    </location>
</feature>